<evidence type="ECO:0000313" key="3">
    <source>
        <dbReference type="Proteomes" id="UP000006180"/>
    </source>
</evidence>
<evidence type="ECO:0000313" key="2">
    <source>
        <dbReference type="EMBL" id="AFL49426.1"/>
    </source>
</evidence>
<dbReference type="KEGG" id="sfd:USDA257_c08340"/>
<evidence type="ECO:0000256" key="1">
    <source>
        <dbReference type="SAM" id="MobiDB-lite"/>
    </source>
</evidence>
<dbReference type="AlphaFoldDB" id="I3X0M0"/>
<name>I3X0M0_SINF2</name>
<reference evidence="2 3" key="1">
    <citation type="journal article" date="2012" name="J. Bacteriol.">
        <title>Complete genome sequence of the broad-host-range strain Sinorhizobium fredii USDA257.</title>
        <authorList>
            <person name="Schuldes J."/>
            <person name="Rodriguez Orbegoso M."/>
            <person name="Schmeisser C."/>
            <person name="Krishnan H.B."/>
            <person name="Daniel R."/>
            <person name="Streit W.R."/>
        </authorList>
    </citation>
    <scope>NUCLEOTIDE SEQUENCE [LARGE SCALE GENOMIC DNA]</scope>
    <source>
        <strain evidence="2 3">USDA 257</strain>
    </source>
</reference>
<dbReference type="STRING" id="1185652.USDA257_c08340"/>
<accession>I3X0M0</accession>
<feature type="compositionally biased region" description="Polar residues" evidence="1">
    <location>
        <begin position="1"/>
        <end position="16"/>
    </location>
</feature>
<feature type="compositionally biased region" description="Low complexity" evidence="1">
    <location>
        <begin position="17"/>
        <end position="27"/>
    </location>
</feature>
<proteinExistence type="predicted"/>
<sequence>MSSWISGDENGQASGSLANNLPANNADNRFHGDPYRASHGVGQEVSRMQAKVGVNARTRPWICHDLA</sequence>
<dbReference type="Proteomes" id="UP000006180">
    <property type="component" value="Chromosome"/>
</dbReference>
<gene>
    <name evidence="2" type="ORF">USDA257_c08340</name>
</gene>
<organism evidence="2 3">
    <name type="scientific">Sinorhizobium fredii (strain USDA 257)</name>
    <dbReference type="NCBI Taxonomy" id="1185652"/>
    <lineage>
        <taxon>Bacteria</taxon>
        <taxon>Pseudomonadati</taxon>
        <taxon>Pseudomonadota</taxon>
        <taxon>Alphaproteobacteria</taxon>
        <taxon>Hyphomicrobiales</taxon>
        <taxon>Rhizobiaceae</taxon>
        <taxon>Sinorhizobium/Ensifer group</taxon>
        <taxon>Sinorhizobium</taxon>
    </lineage>
</organism>
<dbReference type="EMBL" id="CP003563">
    <property type="protein sequence ID" value="AFL49426.1"/>
    <property type="molecule type" value="Genomic_DNA"/>
</dbReference>
<dbReference type="HOGENOM" id="CLU_2810118_0_0_5"/>
<feature type="region of interest" description="Disordered" evidence="1">
    <location>
        <begin position="1"/>
        <end position="45"/>
    </location>
</feature>
<protein>
    <submittedName>
        <fullName evidence="2">Uncharacterized protein</fullName>
    </submittedName>
</protein>
<dbReference type="PATRIC" id="fig|1185652.3.peg.867"/>